<protein>
    <submittedName>
        <fullName evidence="2">Uncharacterized protein</fullName>
    </submittedName>
</protein>
<dbReference type="RefSeq" id="WP_014296791.1">
    <property type="nucleotide sequence ID" value="NC_016751.1"/>
</dbReference>
<dbReference type="eggNOG" id="COG5341">
    <property type="taxonomic scope" value="Bacteria"/>
</dbReference>
<dbReference type="EMBL" id="CP003257">
    <property type="protein sequence ID" value="AEX85720.1"/>
    <property type="molecule type" value="Genomic_DNA"/>
</dbReference>
<name>H2J3A4_MARPK</name>
<keyword evidence="1" id="KW-0812">Transmembrane</keyword>
<evidence type="ECO:0000313" key="2">
    <source>
        <dbReference type="EMBL" id="AEX85720.1"/>
    </source>
</evidence>
<evidence type="ECO:0000313" key="3">
    <source>
        <dbReference type="Proteomes" id="UP000007161"/>
    </source>
</evidence>
<dbReference type="OrthoDB" id="47603at2"/>
<dbReference type="AlphaFoldDB" id="H2J3A4"/>
<gene>
    <name evidence="2" type="ordered locus">Marpi_1317</name>
</gene>
<feature type="transmembrane region" description="Helical" evidence="1">
    <location>
        <begin position="6"/>
        <end position="25"/>
    </location>
</feature>
<keyword evidence="3" id="KW-1185">Reference proteome</keyword>
<reference evidence="2 3" key="1">
    <citation type="journal article" date="2012" name="J. Bacteriol.">
        <title>Complete Genome Sequence of the Thermophilic, Piezophilic, Heterotrophic Bacterium Marinitoga piezophila KA3.</title>
        <authorList>
            <person name="Lucas S."/>
            <person name="Han J."/>
            <person name="Lapidus A."/>
            <person name="Cheng J.F."/>
            <person name="Goodwin L.A."/>
            <person name="Pitluck S."/>
            <person name="Peters L."/>
            <person name="Mikhailova N."/>
            <person name="Teshima H."/>
            <person name="Detter J.C."/>
            <person name="Han C."/>
            <person name="Tapia R."/>
            <person name="Land M."/>
            <person name="Hauser L."/>
            <person name="Kyrpides N.C."/>
            <person name="Ivanova N."/>
            <person name="Pagani I."/>
            <person name="Vannier P."/>
            <person name="Oger P."/>
            <person name="Bartlett D.H."/>
            <person name="Noll K.M."/>
            <person name="Woyke T."/>
            <person name="Jebbar M."/>
        </authorList>
    </citation>
    <scope>NUCLEOTIDE SEQUENCE [LARGE SCALE GENOMIC DNA]</scope>
    <source>
        <strain evidence="3">DSM 14283 / JCM 11233 / KA3</strain>
    </source>
</reference>
<evidence type="ECO:0000256" key="1">
    <source>
        <dbReference type="SAM" id="Phobius"/>
    </source>
</evidence>
<dbReference type="InterPro" id="IPR038690">
    <property type="entry name" value="NusG_2_sf"/>
</dbReference>
<reference evidence="3" key="2">
    <citation type="submission" date="2012-01" db="EMBL/GenBank/DDBJ databases">
        <title>Complete sequence of chromosome of Marinitoga piezophila KA3.</title>
        <authorList>
            <person name="Lucas S."/>
            <person name="Han J."/>
            <person name="Lapidus A."/>
            <person name="Cheng J.-F."/>
            <person name="Goodwin L."/>
            <person name="Pitluck S."/>
            <person name="Peters L."/>
            <person name="Mikhailova N."/>
            <person name="Teshima H."/>
            <person name="Detter J.C."/>
            <person name="Han C."/>
            <person name="Tapia R."/>
            <person name="Land M."/>
            <person name="Hauser L."/>
            <person name="Kyrpides N."/>
            <person name="Ivanova N."/>
            <person name="Pagani I."/>
            <person name="Jebbar M."/>
            <person name="Vannier P."/>
            <person name="Oger P."/>
            <person name="Cario A."/>
            <person name="Bartlett D."/>
            <person name="Noll K.M."/>
            <person name="Woyke T."/>
        </authorList>
    </citation>
    <scope>NUCLEOTIDE SEQUENCE [LARGE SCALE GENOMIC DNA]</scope>
    <source>
        <strain evidence="3">DSM 14283 / JCM 11233 / KA3</strain>
    </source>
</reference>
<dbReference type="KEGG" id="mpz:Marpi_1317"/>
<dbReference type="HOGENOM" id="CLU_130936_3_1_0"/>
<dbReference type="Gene3D" id="2.60.320.10">
    <property type="entry name" value="N-utilization substance G protein NusG, insert domain"/>
    <property type="match status" value="1"/>
</dbReference>
<dbReference type="Pfam" id="PF07009">
    <property type="entry name" value="NusG_II"/>
    <property type="match status" value="1"/>
</dbReference>
<keyword evidence="1" id="KW-0472">Membrane</keyword>
<dbReference type="Proteomes" id="UP000007161">
    <property type="component" value="Chromosome"/>
</dbReference>
<organism evidence="2 3">
    <name type="scientific">Marinitoga piezophila (strain DSM 14283 / JCM 11233 / KA3)</name>
    <dbReference type="NCBI Taxonomy" id="443254"/>
    <lineage>
        <taxon>Bacteria</taxon>
        <taxon>Thermotogati</taxon>
        <taxon>Thermotogota</taxon>
        <taxon>Thermotogae</taxon>
        <taxon>Petrotogales</taxon>
        <taxon>Petrotogaceae</taxon>
        <taxon>Marinitoga</taxon>
    </lineage>
</organism>
<proteinExistence type="predicted"/>
<dbReference type="STRING" id="443254.Marpi_1317"/>
<sequence>MKKDIIFVGIIILISIITIFLQNTLKNTLKGAKVYISGKEVMEITRPGTYTIKDDKGVYKMKVIFDGSKIKAIDSTCALKICEHTGWVDNASQEIICIPNKIVIKPIGKEKNTGVDVISW</sequence>
<keyword evidence="1" id="KW-1133">Transmembrane helix</keyword>
<accession>H2J3A4</accession>